<evidence type="ECO:0000313" key="1">
    <source>
        <dbReference type="EMBL" id="TPG45121.1"/>
    </source>
</evidence>
<accession>A0A502F758</accession>
<name>A0A502F758_9FLAO</name>
<keyword evidence="2" id="KW-1185">Reference proteome</keyword>
<dbReference type="OrthoDB" id="1048413at2"/>
<dbReference type="Proteomes" id="UP000319700">
    <property type="component" value="Unassembled WGS sequence"/>
</dbReference>
<sequence>MIKPLQFSLLLMIILSVSCQKKISDLEFEKNVMTEIFPALIDSICIDYRTVLSPPPIYGLLTYDENGNRISVDSTMSIEEQKQRMAKWKHNQETIEKDTSKLIVAFNPKIKSSNKDLKEYLEKHFNGGEVFYPKIEGDSTYIIDFKNIPLKGKFELRNISEFPKGSREIWRKKYDFVFSGVVSFTGIEFDKERKFGVLDGGFTCGRHCGNGFRIYIKKVNEKWIIDEIEGTWVS</sequence>
<dbReference type="PROSITE" id="PS51257">
    <property type="entry name" value="PROKAR_LIPOPROTEIN"/>
    <property type="match status" value="1"/>
</dbReference>
<dbReference type="RefSeq" id="WP_161595766.1">
    <property type="nucleotide sequence ID" value="NZ_RCZH01000001.1"/>
</dbReference>
<evidence type="ECO:0008006" key="3">
    <source>
        <dbReference type="Google" id="ProtNLM"/>
    </source>
</evidence>
<protein>
    <recommendedName>
        <fullName evidence="3">Lipoprotein</fullName>
    </recommendedName>
</protein>
<dbReference type="AlphaFoldDB" id="A0A502F758"/>
<evidence type="ECO:0000313" key="2">
    <source>
        <dbReference type="Proteomes" id="UP000319700"/>
    </source>
</evidence>
<organism evidence="1 2">
    <name type="scientific">Flavobacterium pectinovorum</name>
    <dbReference type="NCBI Taxonomy" id="29533"/>
    <lineage>
        <taxon>Bacteria</taxon>
        <taxon>Pseudomonadati</taxon>
        <taxon>Bacteroidota</taxon>
        <taxon>Flavobacteriia</taxon>
        <taxon>Flavobacteriales</taxon>
        <taxon>Flavobacteriaceae</taxon>
        <taxon>Flavobacterium</taxon>
    </lineage>
</organism>
<comment type="caution">
    <text evidence="1">The sequence shown here is derived from an EMBL/GenBank/DDBJ whole genome shotgun (WGS) entry which is preliminary data.</text>
</comment>
<reference evidence="1 2" key="1">
    <citation type="journal article" date="2019" name="Environ. Microbiol.">
        <title>Species interactions and distinct microbial communities in high Arctic permafrost affected cryosols are associated with the CH4 and CO2 gas fluxes.</title>
        <authorList>
            <person name="Altshuler I."/>
            <person name="Hamel J."/>
            <person name="Turney S."/>
            <person name="Magnuson E."/>
            <person name="Levesque R."/>
            <person name="Greer C."/>
            <person name="Whyte L.G."/>
        </authorList>
    </citation>
    <scope>NUCLEOTIDE SEQUENCE [LARGE SCALE GENOMIC DNA]</scope>
    <source>
        <strain evidence="1 2">42</strain>
    </source>
</reference>
<dbReference type="EMBL" id="RCZH01000001">
    <property type="protein sequence ID" value="TPG45121.1"/>
    <property type="molecule type" value="Genomic_DNA"/>
</dbReference>
<gene>
    <name evidence="1" type="ORF">EAH81_00520</name>
</gene>
<proteinExistence type="predicted"/>